<dbReference type="Pfam" id="PF00692">
    <property type="entry name" value="dUTPase"/>
    <property type="match status" value="1"/>
</dbReference>
<organism evidence="7 8">
    <name type="scientific">Candidatus Spyradosoma merdigallinarum</name>
    <dbReference type="NCBI Taxonomy" id="2840950"/>
    <lineage>
        <taxon>Bacteria</taxon>
        <taxon>Pseudomonadati</taxon>
        <taxon>Verrucomicrobiota</taxon>
        <taxon>Opitutia</taxon>
        <taxon>Opitutia incertae sedis</taxon>
        <taxon>Candidatus Spyradosoma</taxon>
    </lineage>
</organism>
<proteinExistence type="inferred from homology"/>
<dbReference type="AlphaFoldDB" id="A0A9D1NLN5"/>
<gene>
    <name evidence="7" type="primary">dut</name>
    <name evidence="7" type="ORF">IAC75_06255</name>
</gene>
<dbReference type="PANTHER" id="PTHR11241">
    <property type="entry name" value="DEOXYURIDINE 5'-TRIPHOSPHATE NUCLEOTIDOHYDROLASE"/>
    <property type="match status" value="1"/>
</dbReference>
<accession>A0A9D1NLN5</accession>
<dbReference type="InterPro" id="IPR036157">
    <property type="entry name" value="dUTPase-like_sf"/>
</dbReference>
<comment type="catalytic activity">
    <reaction evidence="5">
        <text>dUTP + H2O = dUMP + diphosphate + H(+)</text>
        <dbReference type="Rhea" id="RHEA:10248"/>
        <dbReference type="ChEBI" id="CHEBI:15377"/>
        <dbReference type="ChEBI" id="CHEBI:15378"/>
        <dbReference type="ChEBI" id="CHEBI:33019"/>
        <dbReference type="ChEBI" id="CHEBI:61555"/>
        <dbReference type="ChEBI" id="CHEBI:246422"/>
        <dbReference type="EC" id="3.6.1.23"/>
    </reaction>
</comment>
<dbReference type="GO" id="GO:0046081">
    <property type="term" value="P:dUTP catabolic process"/>
    <property type="evidence" value="ECO:0007669"/>
    <property type="project" value="InterPro"/>
</dbReference>
<dbReference type="GO" id="GO:0006226">
    <property type="term" value="P:dUMP biosynthetic process"/>
    <property type="evidence" value="ECO:0007669"/>
    <property type="project" value="InterPro"/>
</dbReference>
<keyword evidence="3 7" id="KW-0378">Hydrolase</keyword>
<dbReference type="InterPro" id="IPR008181">
    <property type="entry name" value="dUTPase"/>
</dbReference>
<name>A0A9D1NLN5_9BACT</name>
<dbReference type="PANTHER" id="PTHR11241:SF0">
    <property type="entry name" value="DEOXYURIDINE 5'-TRIPHOSPHATE NUCLEOTIDOHYDROLASE"/>
    <property type="match status" value="1"/>
</dbReference>
<evidence type="ECO:0000313" key="7">
    <source>
        <dbReference type="EMBL" id="HIV04728.1"/>
    </source>
</evidence>
<reference evidence="7" key="1">
    <citation type="submission" date="2020-10" db="EMBL/GenBank/DDBJ databases">
        <authorList>
            <person name="Gilroy R."/>
        </authorList>
    </citation>
    <scope>NUCLEOTIDE SEQUENCE</scope>
    <source>
        <strain evidence="7">10669</strain>
    </source>
</reference>
<comment type="similarity">
    <text evidence="1">Belongs to the dUTPase family.</text>
</comment>
<dbReference type="NCBIfam" id="NF001862">
    <property type="entry name" value="PRK00601.1"/>
    <property type="match status" value="1"/>
</dbReference>
<sequence>MPLQVRIKKLVPEAVVPAYASPGDAGLDLTATSAEFDAAARKLKIGFGLAAEIPPGHVGLLFPRSSVHKTGLTLSNGVGVIDSGYRGEIRAVFYVPEGAKPYAVGDRCAQLVVMPFPQVQVVEADALSETERGVGGFGSTGA</sequence>
<dbReference type="EC" id="3.6.1.23" evidence="2"/>
<dbReference type="GO" id="GO:0004170">
    <property type="term" value="F:dUTP diphosphatase activity"/>
    <property type="evidence" value="ECO:0007669"/>
    <property type="project" value="UniProtKB-EC"/>
</dbReference>
<evidence type="ECO:0000313" key="8">
    <source>
        <dbReference type="Proteomes" id="UP000886812"/>
    </source>
</evidence>
<dbReference type="Gene3D" id="2.70.40.10">
    <property type="match status" value="1"/>
</dbReference>
<evidence type="ECO:0000256" key="1">
    <source>
        <dbReference type="ARBA" id="ARBA00006581"/>
    </source>
</evidence>
<dbReference type="CDD" id="cd07557">
    <property type="entry name" value="trimeric_dUTPase"/>
    <property type="match status" value="1"/>
</dbReference>
<comment type="caution">
    <text evidence="7">The sequence shown here is derived from an EMBL/GenBank/DDBJ whole genome shotgun (WGS) entry which is preliminary data.</text>
</comment>
<evidence type="ECO:0000256" key="3">
    <source>
        <dbReference type="ARBA" id="ARBA00022801"/>
    </source>
</evidence>
<dbReference type="NCBIfam" id="TIGR00576">
    <property type="entry name" value="dut"/>
    <property type="match status" value="1"/>
</dbReference>
<keyword evidence="4" id="KW-0546">Nucleotide metabolism</keyword>
<dbReference type="Proteomes" id="UP000886812">
    <property type="component" value="Unassembled WGS sequence"/>
</dbReference>
<dbReference type="EMBL" id="DVOG01000164">
    <property type="protein sequence ID" value="HIV04728.1"/>
    <property type="molecule type" value="Genomic_DNA"/>
</dbReference>
<protein>
    <recommendedName>
        <fullName evidence="2">dUTP diphosphatase</fullName>
        <ecNumber evidence="2">3.6.1.23</ecNumber>
    </recommendedName>
</protein>
<feature type="domain" description="dUTPase-like" evidence="6">
    <location>
        <begin position="14"/>
        <end position="141"/>
    </location>
</feature>
<reference evidence="7" key="2">
    <citation type="journal article" date="2021" name="PeerJ">
        <title>Extensive microbial diversity within the chicken gut microbiome revealed by metagenomics and culture.</title>
        <authorList>
            <person name="Gilroy R."/>
            <person name="Ravi A."/>
            <person name="Getino M."/>
            <person name="Pursley I."/>
            <person name="Horton D.L."/>
            <person name="Alikhan N.F."/>
            <person name="Baker D."/>
            <person name="Gharbi K."/>
            <person name="Hall N."/>
            <person name="Watson M."/>
            <person name="Adriaenssens E.M."/>
            <person name="Foster-Nyarko E."/>
            <person name="Jarju S."/>
            <person name="Secka A."/>
            <person name="Antonio M."/>
            <person name="Oren A."/>
            <person name="Chaudhuri R.R."/>
            <person name="La Ragione R."/>
            <person name="Hildebrand F."/>
            <person name="Pallen M.J."/>
        </authorList>
    </citation>
    <scope>NUCLEOTIDE SEQUENCE</scope>
    <source>
        <strain evidence="7">10669</strain>
    </source>
</reference>
<dbReference type="GO" id="GO:0000287">
    <property type="term" value="F:magnesium ion binding"/>
    <property type="evidence" value="ECO:0007669"/>
    <property type="project" value="InterPro"/>
</dbReference>
<evidence type="ECO:0000256" key="4">
    <source>
        <dbReference type="ARBA" id="ARBA00023080"/>
    </source>
</evidence>
<evidence type="ECO:0000256" key="5">
    <source>
        <dbReference type="ARBA" id="ARBA00047686"/>
    </source>
</evidence>
<dbReference type="InterPro" id="IPR033704">
    <property type="entry name" value="dUTPase_trimeric"/>
</dbReference>
<evidence type="ECO:0000256" key="2">
    <source>
        <dbReference type="ARBA" id="ARBA00012379"/>
    </source>
</evidence>
<dbReference type="InterPro" id="IPR029054">
    <property type="entry name" value="dUTPase-like"/>
</dbReference>
<evidence type="ECO:0000259" key="6">
    <source>
        <dbReference type="Pfam" id="PF00692"/>
    </source>
</evidence>
<dbReference type="SUPFAM" id="SSF51283">
    <property type="entry name" value="dUTPase-like"/>
    <property type="match status" value="1"/>
</dbReference>